<dbReference type="OrthoDB" id="3863715at2759"/>
<organism evidence="2 3">
    <name type="scientific">Lachancea dasiensis</name>
    <dbReference type="NCBI Taxonomy" id="1072105"/>
    <lineage>
        <taxon>Eukaryota</taxon>
        <taxon>Fungi</taxon>
        <taxon>Dikarya</taxon>
        <taxon>Ascomycota</taxon>
        <taxon>Saccharomycotina</taxon>
        <taxon>Saccharomycetes</taxon>
        <taxon>Saccharomycetales</taxon>
        <taxon>Saccharomycetaceae</taxon>
        <taxon>Lachancea</taxon>
    </lineage>
</organism>
<evidence type="ECO:0000313" key="3">
    <source>
        <dbReference type="Proteomes" id="UP000190274"/>
    </source>
</evidence>
<dbReference type="AlphaFoldDB" id="A0A1G4JIX0"/>
<dbReference type="GO" id="GO:0000183">
    <property type="term" value="P:rDNA heterochromatin formation"/>
    <property type="evidence" value="ECO:0007669"/>
    <property type="project" value="EnsemblFungi"/>
</dbReference>
<keyword evidence="3" id="KW-1185">Reference proteome</keyword>
<evidence type="ECO:0000313" key="2">
    <source>
        <dbReference type="EMBL" id="SCU90336.1"/>
    </source>
</evidence>
<gene>
    <name evidence="2" type="ORF">LADA_0F03356G</name>
</gene>
<dbReference type="GO" id="GO:0045911">
    <property type="term" value="P:positive regulation of DNA recombination"/>
    <property type="evidence" value="ECO:0007669"/>
    <property type="project" value="EnsemblFungi"/>
</dbReference>
<dbReference type="GO" id="GO:0033553">
    <property type="term" value="C:rDNA heterochromatin"/>
    <property type="evidence" value="ECO:0007669"/>
    <property type="project" value="EnsemblFungi"/>
</dbReference>
<dbReference type="GO" id="GO:0006310">
    <property type="term" value="P:DNA recombination"/>
    <property type="evidence" value="ECO:0007669"/>
    <property type="project" value="EnsemblFungi"/>
</dbReference>
<dbReference type="GO" id="GO:0034503">
    <property type="term" value="P:protein localization to nucleolar rDNA repeats"/>
    <property type="evidence" value="ECO:0007669"/>
    <property type="project" value="EnsemblFungi"/>
</dbReference>
<dbReference type="GO" id="GO:0031582">
    <property type="term" value="P:replication fork arrest at rDNA repeats"/>
    <property type="evidence" value="ECO:0007669"/>
    <property type="project" value="EnsemblFungi"/>
</dbReference>
<dbReference type="EMBL" id="LT598458">
    <property type="protein sequence ID" value="SCU90336.1"/>
    <property type="molecule type" value="Genomic_DNA"/>
</dbReference>
<dbReference type="GO" id="GO:0005730">
    <property type="term" value="C:nucleolus"/>
    <property type="evidence" value="ECO:0007669"/>
    <property type="project" value="EnsemblFungi"/>
</dbReference>
<dbReference type="STRING" id="1266660.A0A1G4JIX0"/>
<reference evidence="2 3" key="1">
    <citation type="submission" date="2016-03" db="EMBL/GenBank/DDBJ databases">
        <authorList>
            <person name="Devillers H."/>
        </authorList>
    </citation>
    <scope>NUCLEOTIDE SEQUENCE [LARGE SCALE GENOMIC DNA]</scope>
    <source>
        <strain evidence="2">CBS 10888</strain>
    </source>
</reference>
<name>A0A1G4JIX0_9SACH</name>
<dbReference type="GO" id="GO:0070550">
    <property type="term" value="P:rDNA chromatin condensation"/>
    <property type="evidence" value="ECO:0007669"/>
    <property type="project" value="EnsemblFungi"/>
</dbReference>
<dbReference type="Proteomes" id="UP000190274">
    <property type="component" value="Chromosome F"/>
</dbReference>
<sequence>MTKTEVISAQNTERYAHCPAVVSSSSSKGRCMGKIEDLKIDARKKSKSEGFAMPQIGEPLDRHAKQLDLELLARGRLDFIKYLESVKGQLTQEQYTLVRTSALSQDTLMATSDRLHAKNIETKFLLIKRRFYLDADGIVRDHKNKDTIVCEPELIFDLILCGHLNNKHIHWRRLHRFLKLQFANITRDFTQMCIRYCSKCNADKKLEPQQKYRHYNIYSGLLPLERIHVEIITPFPKAVESLYPHFLYFRDYHSRFVWMQPLESDHMGDLKKALSTFLLSLPRIPIFIETSTLDRKCLFEMCESIASRYALTMGLGMSQSVAFQKNGITRVLNQLNSDNKSCLDSWHMCLKKGAAEQNLTYNTRVLAVPGDLLCSTMSDYSKQFELKREKLIEKLWASNVVELRHNGRRQGLLYLEDEASAFLMPDEEHMATENEHDLIYKSGTPVDGATPVNSSPLRAQNFFEPPSSAVKKLLVHSSRPDAQLSPEIGGPSSVKASDSFNQAATRDEMSLEL</sequence>
<feature type="compositionally biased region" description="Polar residues" evidence="1">
    <location>
        <begin position="494"/>
        <end position="504"/>
    </location>
</feature>
<dbReference type="GO" id="GO:0043110">
    <property type="term" value="F:rDNA spacer replication fork barrier binding"/>
    <property type="evidence" value="ECO:0007669"/>
    <property type="project" value="EnsemblFungi"/>
</dbReference>
<evidence type="ECO:0000256" key="1">
    <source>
        <dbReference type="SAM" id="MobiDB-lite"/>
    </source>
</evidence>
<dbReference type="GO" id="GO:0007059">
    <property type="term" value="P:chromosome segregation"/>
    <property type="evidence" value="ECO:0007669"/>
    <property type="project" value="EnsemblFungi"/>
</dbReference>
<proteinExistence type="predicted"/>
<feature type="region of interest" description="Disordered" evidence="1">
    <location>
        <begin position="480"/>
        <end position="513"/>
    </location>
</feature>
<protein>
    <submittedName>
        <fullName evidence="2">LADA_0F03356g1_1</fullName>
    </submittedName>
</protein>
<accession>A0A1G4JIX0</accession>